<protein>
    <submittedName>
        <fullName evidence="2">Uncharacterized protein</fullName>
    </submittedName>
</protein>
<feature type="region of interest" description="Disordered" evidence="1">
    <location>
        <begin position="53"/>
        <end position="76"/>
    </location>
</feature>
<comment type="caution">
    <text evidence="2">The sequence shown here is derived from an EMBL/GenBank/DDBJ whole genome shotgun (WGS) entry which is preliminary data.</text>
</comment>
<accession>A0ABS0CGD7</accession>
<evidence type="ECO:0000313" key="3">
    <source>
        <dbReference type="Proteomes" id="UP000807309"/>
    </source>
</evidence>
<gene>
    <name evidence="2" type="ORF">IU470_30440</name>
</gene>
<feature type="compositionally biased region" description="Polar residues" evidence="1">
    <location>
        <begin position="1"/>
        <end position="10"/>
    </location>
</feature>
<dbReference type="RefSeq" id="WP_195036243.1">
    <property type="nucleotide sequence ID" value="NZ_JADLRE010000036.1"/>
</dbReference>
<feature type="region of interest" description="Disordered" evidence="1">
    <location>
        <begin position="1"/>
        <end position="25"/>
    </location>
</feature>
<proteinExistence type="predicted"/>
<sequence>MKQTDRQSAGNAAPPRNGPVPGRFRGASVVVRHGHCGSARLPHLMAPPYRCDLEPSRQEEDRPEAASVELGGRFRR</sequence>
<evidence type="ECO:0000256" key="1">
    <source>
        <dbReference type="SAM" id="MobiDB-lite"/>
    </source>
</evidence>
<evidence type="ECO:0000313" key="2">
    <source>
        <dbReference type="EMBL" id="MBF6229396.1"/>
    </source>
</evidence>
<feature type="compositionally biased region" description="Basic and acidic residues" evidence="1">
    <location>
        <begin position="53"/>
        <end position="64"/>
    </location>
</feature>
<dbReference type="Proteomes" id="UP000807309">
    <property type="component" value="Unassembled WGS sequence"/>
</dbReference>
<organism evidence="2 3">
    <name type="scientific">Nocardia abscessus</name>
    <dbReference type="NCBI Taxonomy" id="120957"/>
    <lineage>
        <taxon>Bacteria</taxon>
        <taxon>Bacillati</taxon>
        <taxon>Actinomycetota</taxon>
        <taxon>Actinomycetes</taxon>
        <taxon>Mycobacteriales</taxon>
        <taxon>Nocardiaceae</taxon>
        <taxon>Nocardia</taxon>
    </lineage>
</organism>
<dbReference type="EMBL" id="JADLRE010000036">
    <property type="protein sequence ID" value="MBF6229396.1"/>
    <property type="molecule type" value="Genomic_DNA"/>
</dbReference>
<name>A0ABS0CGD7_9NOCA</name>
<reference evidence="2 3" key="1">
    <citation type="submission" date="2020-10" db="EMBL/GenBank/DDBJ databases">
        <title>Identification of Nocardia species via Next-generation sequencing and recognition of intraspecies genetic diversity.</title>
        <authorList>
            <person name="Li P."/>
            <person name="Li P."/>
            <person name="Lu B."/>
        </authorList>
    </citation>
    <scope>NUCLEOTIDE SEQUENCE [LARGE SCALE GENOMIC DNA]</scope>
    <source>
        <strain evidence="2 3">N-11</strain>
    </source>
</reference>
<keyword evidence="3" id="KW-1185">Reference proteome</keyword>